<organism evidence="2 3">
    <name type="scientific">Calocera viscosa (strain TUFC12733)</name>
    <dbReference type="NCBI Taxonomy" id="1330018"/>
    <lineage>
        <taxon>Eukaryota</taxon>
        <taxon>Fungi</taxon>
        <taxon>Dikarya</taxon>
        <taxon>Basidiomycota</taxon>
        <taxon>Agaricomycotina</taxon>
        <taxon>Dacrymycetes</taxon>
        <taxon>Dacrymycetales</taxon>
        <taxon>Dacrymycetaceae</taxon>
        <taxon>Calocera</taxon>
    </lineage>
</organism>
<reference evidence="2 3" key="1">
    <citation type="journal article" date="2016" name="Mol. Biol. Evol.">
        <title>Comparative Genomics of Early-Diverging Mushroom-Forming Fungi Provides Insights into the Origins of Lignocellulose Decay Capabilities.</title>
        <authorList>
            <person name="Nagy L.G."/>
            <person name="Riley R."/>
            <person name="Tritt A."/>
            <person name="Adam C."/>
            <person name="Daum C."/>
            <person name="Floudas D."/>
            <person name="Sun H."/>
            <person name="Yadav J.S."/>
            <person name="Pangilinan J."/>
            <person name="Larsson K.H."/>
            <person name="Matsuura K."/>
            <person name="Barry K."/>
            <person name="Labutti K."/>
            <person name="Kuo R."/>
            <person name="Ohm R.A."/>
            <person name="Bhattacharya S.S."/>
            <person name="Shirouzu T."/>
            <person name="Yoshinaga Y."/>
            <person name="Martin F.M."/>
            <person name="Grigoriev I.V."/>
            <person name="Hibbett D.S."/>
        </authorList>
    </citation>
    <scope>NUCLEOTIDE SEQUENCE [LARGE SCALE GENOMIC DNA]</scope>
    <source>
        <strain evidence="2 3">TUFC12733</strain>
    </source>
</reference>
<name>A0A167P1Q5_CALVF</name>
<dbReference type="AlphaFoldDB" id="A0A167P1Q5"/>
<dbReference type="EMBL" id="KV417276">
    <property type="protein sequence ID" value="KZO98326.1"/>
    <property type="molecule type" value="Genomic_DNA"/>
</dbReference>
<evidence type="ECO:0000313" key="3">
    <source>
        <dbReference type="Proteomes" id="UP000076738"/>
    </source>
</evidence>
<proteinExistence type="predicted"/>
<sequence>MEAALHVPSSAVYGRLAAATRHAPCGRSRLSETTGRESAAHGHTRIGAGRGRRHYPKPSIDRRP</sequence>
<evidence type="ECO:0000256" key="1">
    <source>
        <dbReference type="SAM" id="MobiDB-lite"/>
    </source>
</evidence>
<accession>A0A167P1Q5</accession>
<feature type="region of interest" description="Disordered" evidence="1">
    <location>
        <begin position="1"/>
        <end position="64"/>
    </location>
</feature>
<dbReference type="Proteomes" id="UP000076738">
    <property type="component" value="Unassembled WGS sequence"/>
</dbReference>
<keyword evidence="3" id="KW-1185">Reference proteome</keyword>
<evidence type="ECO:0000313" key="2">
    <source>
        <dbReference type="EMBL" id="KZO98326.1"/>
    </source>
</evidence>
<gene>
    <name evidence="2" type="ORF">CALVIDRAFT_40262</name>
</gene>
<protein>
    <submittedName>
        <fullName evidence="2">Uncharacterized protein</fullName>
    </submittedName>
</protein>